<evidence type="ECO:0000313" key="2">
    <source>
        <dbReference type="Proteomes" id="UP000246722"/>
    </source>
</evidence>
<dbReference type="InterPro" id="IPR036249">
    <property type="entry name" value="Thioredoxin-like_sf"/>
</dbReference>
<gene>
    <name evidence="1" type="ORF">CTB96_03730</name>
</gene>
<dbReference type="Gene3D" id="3.40.30.10">
    <property type="entry name" value="Glutaredoxin"/>
    <property type="match status" value="1"/>
</dbReference>
<sequence length="95" mass="10267">MHFELFSSSFCGACRQTRMALNRVLQLVPGSTLTEFDVAGDPRRAESLNIEHTPTTIIRDARGREVSRATGVPSLPQILVATARAREAEPSAAAS</sequence>
<dbReference type="SUPFAM" id="SSF52833">
    <property type="entry name" value="Thioredoxin-like"/>
    <property type="match status" value="1"/>
</dbReference>
<protein>
    <submittedName>
        <fullName evidence="1">Thioredoxin</fullName>
    </submittedName>
</protein>
<evidence type="ECO:0000313" key="1">
    <source>
        <dbReference type="EMBL" id="PXA72400.1"/>
    </source>
</evidence>
<name>A0A318A5C4_9MICO</name>
<dbReference type="EMBL" id="QHLY01000005">
    <property type="protein sequence ID" value="PXA72400.1"/>
    <property type="molecule type" value="Genomic_DNA"/>
</dbReference>
<dbReference type="CDD" id="cd02947">
    <property type="entry name" value="TRX_family"/>
    <property type="match status" value="1"/>
</dbReference>
<dbReference type="Proteomes" id="UP000246722">
    <property type="component" value="Unassembled WGS sequence"/>
</dbReference>
<comment type="caution">
    <text evidence="1">The sequence shown here is derived from an EMBL/GenBank/DDBJ whole genome shotgun (WGS) entry which is preliminary data.</text>
</comment>
<accession>A0A318A5C4</accession>
<organism evidence="1 2">
    <name type="scientific">Cryobacterium arcticum</name>
    <dbReference type="NCBI Taxonomy" id="670052"/>
    <lineage>
        <taxon>Bacteria</taxon>
        <taxon>Bacillati</taxon>
        <taxon>Actinomycetota</taxon>
        <taxon>Actinomycetes</taxon>
        <taxon>Micrococcales</taxon>
        <taxon>Microbacteriaceae</taxon>
        <taxon>Cryobacterium</taxon>
    </lineage>
</organism>
<keyword evidence="2" id="KW-1185">Reference proteome</keyword>
<reference evidence="1 2" key="1">
    <citation type="submission" date="2018-05" db="EMBL/GenBank/DDBJ databases">
        <title>Genetic diversity of glacier-inhabiting Cryobacterium bacteria in China and description of Cryobacterium mengkeensis sp. nov. and Arthrobacter glacialis sp. nov.</title>
        <authorList>
            <person name="Liu Q."/>
            <person name="Xin Y.-H."/>
        </authorList>
    </citation>
    <scope>NUCLEOTIDE SEQUENCE [LARGE SCALE GENOMIC DNA]</scope>
    <source>
        <strain evidence="1 2">SK-1</strain>
    </source>
</reference>
<dbReference type="OrthoDB" id="1495530at2"/>
<proteinExistence type="predicted"/>
<dbReference type="AlphaFoldDB" id="A0A318A5C4"/>